<comment type="subcellular location">
    <subcellularLocation>
        <location evidence="1 5">Bacterial flagellum basal body</location>
    </subcellularLocation>
</comment>
<dbReference type="NCBIfam" id="TIGR00205">
    <property type="entry name" value="fliE"/>
    <property type="match status" value="1"/>
</dbReference>
<dbReference type="RefSeq" id="WP_405336559.1">
    <property type="nucleotide sequence ID" value="NZ_JBANFI010000001.1"/>
</dbReference>
<dbReference type="PANTHER" id="PTHR34653:SF1">
    <property type="entry name" value="FLAGELLAR HOOK-BASAL BODY COMPLEX PROTEIN FLIE"/>
    <property type="match status" value="1"/>
</dbReference>
<name>A0ABW8PTZ6_9GAMM</name>
<comment type="similarity">
    <text evidence="2 5">Belongs to the FliE family.</text>
</comment>
<keyword evidence="4 5" id="KW-0975">Bacterial flagellum</keyword>
<keyword evidence="6" id="KW-0282">Flagellum</keyword>
<keyword evidence="7" id="KW-1185">Reference proteome</keyword>
<keyword evidence="6" id="KW-0969">Cilium</keyword>
<dbReference type="InterPro" id="IPR001624">
    <property type="entry name" value="FliE"/>
</dbReference>
<organism evidence="6 7">
    <name type="scientific">Marinospirillum alkalitolerans</name>
    <dbReference type="NCBI Taxonomy" id="3123374"/>
    <lineage>
        <taxon>Bacteria</taxon>
        <taxon>Pseudomonadati</taxon>
        <taxon>Pseudomonadota</taxon>
        <taxon>Gammaproteobacteria</taxon>
        <taxon>Oceanospirillales</taxon>
        <taxon>Oceanospirillaceae</taxon>
        <taxon>Marinospirillum</taxon>
    </lineage>
</organism>
<evidence type="ECO:0000256" key="1">
    <source>
        <dbReference type="ARBA" id="ARBA00004117"/>
    </source>
</evidence>
<sequence length="134" mass="14540">MVERADISSVLSQIRSVRHDTSHGMQVHGLGSPNGPLVRALQEGGPEGVASIGATDQVRDVPSFATMLRQAIDNVNGHQQTASDLRTRYELGDPDVDIVNVMVASQKASVAFDAMSQVRNRLVNAYQEIMRMPV</sequence>
<evidence type="ECO:0000313" key="6">
    <source>
        <dbReference type="EMBL" id="MFK7159758.1"/>
    </source>
</evidence>
<evidence type="ECO:0000256" key="2">
    <source>
        <dbReference type="ARBA" id="ARBA00009272"/>
    </source>
</evidence>
<dbReference type="PRINTS" id="PR01006">
    <property type="entry name" value="FLGHOOKFLIE"/>
</dbReference>
<evidence type="ECO:0000256" key="4">
    <source>
        <dbReference type="ARBA" id="ARBA00023143"/>
    </source>
</evidence>
<protein>
    <recommendedName>
        <fullName evidence="3 5">Flagellar hook-basal body complex protein FliE</fullName>
    </recommendedName>
</protein>
<proteinExistence type="inferred from homology"/>
<dbReference type="Pfam" id="PF02049">
    <property type="entry name" value="FliE"/>
    <property type="match status" value="1"/>
</dbReference>
<dbReference type="EMBL" id="JBANFI010000001">
    <property type="protein sequence ID" value="MFK7159758.1"/>
    <property type="molecule type" value="Genomic_DNA"/>
</dbReference>
<evidence type="ECO:0000313" key="7">
    <source>
        <dbReference type="Proteomes" id="UP001621714"/>
    </source>
</evidence>
<keyword evidence="6" id="KW-0966">Cell projection</keyword>
<evidence type="ECO:0000256" key="5">
    <source>
        <dbReference type="HAMAP-Rule" id="MF_00724"/>
    </source>
</evidence>
<dbReference type="Proteomes" id="UP001621714">
    <property type="component" value="Unassembled WGS sequence"/>
</dbReference>
<dbReference type="HAMAP" id="MF_00724">
    <property type="entry name" value="FliE"/>
    <property type="match status" value="1"/>
</dbReference>
<reference evidence="6 7" key="1">
    <citation type="submission" date="2024-02" db="EMBL/GenBank/DDBJ databases">
        <title>Marinospirillum sp. MEB 164 isolated from Lonar lake sediment.</title>
        <authorList>
            <person name="Joshi A."/>
            <person name="Thite S."/>
        </authorList>
    </citation>
    <scope>NUCLEOTIDE SEQUENCE [LARGE SCALE GENOMIC DNA]</scope>
    <source>
        <strain evidence="6 7">MEB164</strain>
    </source>
</reference>
<dbReference type="PANTHER" id="PTHR34653">
    <property type="match status" value="1"/>
</dbReference>
<gene>
    <name evidence="5 6" type="primary">fliE</name>
    <name evidence="6" type="ORF">V6U78_01725</name>
</gene>
<comment type="caution">
    <text evidence="6">The sequence shown here is derived from an EMBL/GenBank/DDBJ whole genome shotgun (WGS) entry which is preliminary data.</text>
</comment>
<accession>A0ABW8PTZ6</accession>
<evidence type="ECO:0000256" key="3">
    <source>
        <dbReference type="ARBA" id="ARBA00018024"/>
    </source>
</evidence>